<evidence type="ECO:0000256" key="1">
    <source>
        <dbReference type="SAM" id="Phobius"/>
    </source>
</evidence>
<accession>A0A8J2MG85</accession>
<proteinExistence type="predicted"/>
<name>A0A8J2MG85_9BILA</name>
<keyword evidence="1" id="KW-1133">Transmembrane helix</keyword>
<comment type="caution">
    <text evidence="2">The sequence shown here is derived from an EMBL/GenBank/DDBJ whole genome shotgun (WGS) entry which is preliminary data.</text>
</comment>
<evidence type="ECO:0000313" key="3">
    <source>
        <dbReference type="Proteomes" id="UP000746747"/>
    </source>
</evidence>
<organism evidence="2 3">
    <name type="scientific">Cercopithifilaria johnstoni</name>
    <dbReference type="NCBI Taxonomy" id="2874296"/>
    <lineage>
        <taxon>Eukaryota</taxon>
        <taxon>Metazoa</taxon>
        <taxon>Ecdysozoa</taxon>
        <taxon>Nematoda</taxon>
        <taxon>Chromadorea</taxon>
        <taxon>Rhabditida</taxon>
        <taxon>Spirurina</taxon>
        <taxon>Spiruromorpha</taxon>
        <taxon>Filarioidea</taxon>
        <taxon>Onchocercidae</taxon>
        <taxon>Cercopithifilaria</taxon>
    </lineage>
</organism>
<dbReference type="OrthoDB" id="5836881at2759"/>
<evidence type="ECO:0000313" key="2">
    <source>
        <dbReference type="EMBL" id="CAG9540255.1"/>
    </source>
</evidence>
<sequence length="205" mass="23623">MESSEFSVKAKTIPEFVQRNYSPSIRYYACLLILFGQGISQNVAAVWCNSQHSFLCFLAQSFIAFLIAFTIQWCKIYSLGLTRAKRAFFDEFNVLETYQPRARTMGHLFMPEPPTPVPDAQQEQQNTTKEMERNAFLQMRDAHYGSEYTYLEKVNRELKEGGNYANQSQNEIQNDVSNTAKIEGPVLIEFHADSETDDDDYYSSL</sequence>
<keyword evidence="1" id="KW-0812">Transmembrane</keyword>
<keyword evidence="3" id="KW-1185">Reference proteome</keyword>
<gene>
    <name evidence="2" type="ORF">CJOHNSTONI_LOCUS9787</name>
</gene>
<feature type="transmembrane region" description="Helical" evidence="1">
    <location>
        <begin position="25"/>
        <end position="47"/>
    </location>
</feature>
<dbReference type="Proteomes" id="UP000746747">
    <property type="component" value="Unassembled WGS sequence"/>
</dbReference>
<reference evidence="2" key="1">
    <citation type="submission" date="2021-09" db="EMBL/GenBank/DDBJ databases">
        <authorList>
            <consortium name="Pathogen Informatics"/>
        </authorList>
    </citation>
    <scope>NUCLEOTIDE SEQUENCE</scope>
</reference>
<feature type="transmembrane region" description="Helical" evidence="1">
    <location>
        <begin position="54"/>
        <end position="73"/>
    </location>
</feature>
<dbReference type="EMBL" id="CAKAEH010001925">
    <property type="protein sequence ID" value="CAG9540255.1"/>
    <property type="molecule type" value="Genomic_DNA"/>
</dbReference>
<protein>
    <submittedName>
        <fullName evidence="2">Uncharacterized protein</fullName>
    </submittedName>
</protein>
<dbReference type="AlphaFoldDB" id="A0A8J2MG85"/>
<keyword evidence="1" id="KW-0472">Membrane</keyword>